<dbReference type="Pfam" id="PF00063">
    <property type="entry name" value="Myosin_head"/>
    <property type="match status" value="1"/>
</dbReference>
<dbReference type="Proteomes" id="UP000007819">
    <property type="component" value="Unassembled WGS sequence"/>
</dbReference>
<evidence type="ECO:0000256" key="4">
    <source>
        <dbReference type="PROSITE-ProRule" id="PRU00782"/>
    </source>
</evidence>
<protein>
    <recommendedName>
        <fullName evidence="5">Myosin motor domain-containing protein</fullName>
    </recommendedName>
</protein>
<dbReference type="GO" id="GO:0005737">
    <property type="term" value="C:cytoplasm"/>
    <property type="evidence" value="ECO:0007669"/>
    <property type="project" value="TreeGrafter"/>
</dbReference>
<evidence type="ECO:0000259" key="5">
    <source>
        <dbReference type="PROSITE" id="PS51456"/>
    </source>
</evidence>
<dbReference type="GO" id="GO:0051015">
    <property type="term" value="F:actin filament binding"/>
    <property type="evidence" value="ECO:0007669"/>
    <property type="project" value="TreeGrafter"/>
</dbReference>
<keyword evidence="3 4" id="KW-0009">Actin-binding</keyword>
<dbReference type="GeneID" id="115035008"/>
<evidence type="ECO:0000256" key="3">
    <source>
        <dbReference type="ARBA" id="ARBA00023203"/>
    </source>
</evidence>
<evidence type="ECO:0000313" key="6">
    <source>
        <dbReference type="EnsemblMetazoa" id="XP_029348505.1"/>
    </source>
</evidence>
<comment type="caution">
    <text evidence="4">Lacks conserved residue(s) required for the propagation of feature annotation.</text>
</comment>
<keyword evidence="4" id="KW-0518">Myosin</keyword>
<comment type="similarity">
    <text evidence="4">Belongs to the TRAFAC class myosin-kinesin ATPase superfamily. Myosin family.</text>
</comment>
<organism evidence="6 7">
    <name type="scientific">Acyrthosiphon pisum</name>
    <name type="common">Pea aphid</name>
    <dbReference type="NCBI Taxonomy" id="7029"/>
    <lineage>
        <taxon>Eukaryota</taxon>
        <taxon>Metazoa</taxon>
        <taxon>Ecdysozoa</taxon>
        <taxon>Arthropoda</taxon>
        <taxon>Hexapoda</taxon>
        <taxon>Insecta</taxon>
        <taxon>Pterygota</taxon>
        <taxon>Neoptera</taxon>
        <taxon>Paraneoptera</taxon>
        <taxon>Hemiptera</taxon>
        <taxon>Sternorrhyncha</taxon>
        <taxon>Aphidomorpha</taxon>
        <taxon>Aphidoidea</taxon>
        <taxon>Aphididae</taxon>
        <taxon>Macrosiphini</taxon>
        <taxon>Acyrthosiphon</taxon>
    </lineage>
</organism>
<keyword evidence="7" id="KW-1185">Reference proteome</keyword>
<dbReference type="InterPro" id="IPR001609">
    <property type="entry name" value="Myosin_head_motor_dom-like"/>
</dbReference>
<dbReference type="GO" id="GO:0007015">
    <property type="term" value="P:actin filament organization"/>
    <property type="evidence" value="ECO:0007669"/>
    <property type="project" value="TreeGrafter"/>
</dbReference>
<dbReference type="PANTHER" id="PTHR13140">
    <property type="entry name" value="MYOSIN"/>
    <property type="match status" value="1"/>
</dbReference>
<dbReference type="PROSITE" id="PS51456">
    <property type="entry name" value="MYOSIN_MOTOR"/>
    <property type="match status" value="1"/>
</dbReference>
<keyword evidence="1" id="KW-0547">Nucleotide-binding</keyword>
<dbReference type="GO" id="GO:0005524">
    <property type="term" value="F:ATP binding"/>
    <property type="evidence" value="ECO:0007669"/>
    <property type="project" value="UniProtKB-KW"/>
</dbReference>
<dbReference type="EnsemblMetazoa" id="XM_029492645.1">
    <property type="protein sequence ID" value="XP_029348505.1"/>
    <property type="gene ID" value="LOC115035008"/>
</dbReference>
<dbReference type="OrthoDB" id="8182952at2759"/>
<dbReference type="Gene3D" id="1.20.58.530">
    <property type="match status" value="1"/>
</dbReference>
<reference evidence="7" key="1">
    <citation type="submission" date="2010-06" db="EMBL/GenBank/DDBJ databases">
        <authorList>
            <person name="Jiang H."/>
            <person name="Abraham K."/>
            <person name="Ali S."/>
            <person name="Alsbrooks S.L."/>
            <person name="Anim B.N."/>
            <person name="Anosike U.S."/>
            <person name="Attaway T."/>
            <person name="Bandaranaike D.P."/>
            <person name="Battles P.K."/>
            <person name="Bell S.N."/>
            <person name="Bell A.V."/>
            <person name="Beltran B."/>
            <person name="Bickham C."/>
            <person name="Bustamante Y."/>
            <person name="Caleb T."/>
            <person name="Canada A."/>
            <person name="Cardenas V."/>
            <person name="Carter K."/>
            <person name="Chacko J."/>
            <person name="Chandrabose M.N."/>
            <person name="Chavez D."/>
            <person name="Chavez A."/>
            <person name="Chen L."/>
            <person name="Chu H.-S."/>
            <person name="Claassen K.J."/>
            <person name="Cockrell R."/>
            <person name="Collins M."/>
            <person name="Cooper J.A."/>
            <person name="Cree A."/>
            <person name="Curry S.M."/>
            <person name="Da Y."/>
            <person name="Dao M.D."/>
            <person name="Das B."/>
            <person name="Davila M.-L."/>
            <person name="Davy-Carroll L."/>
            <person name="Denson S."/>
            <person name="Dinh H."/>
            <person name="Ebong V.E."/>
            <person name="Edwards J.R."/>
            <person name="Egan A."/>
            <person name="El-Daye J."/>
            <person name="Escobedo L."/>
            <person name="Fernandez S."/>
            <person name="Fernando P.R."/>
            <person name="Flagg N."/>
            <person name="Forbes L.D."/>
            <person name="Fowler R.G."/>
            <person name="Fu Q."/>
            <person name="Gabisi R.A."/>
            <person name="Ganer J."/>
            <person name="Garbino Pronczuk A."/>
            <person name="Garcia R.M."/>
            <person name="Garner T."/>
            <person name="Garrett T.E."/>
            <person name="Gonzalez D.A."/>
            <person name="Hamid H."/>
            <person name="Hawkins E.S."/>
            <person name="Hirani K."/>
            <person name="Hogues M.E."/>
            <person name="Hollins B."/>
            <person name="Hsiao C.-H."/>
            <person name="Jabil R."/>
            <person name="James M.L."/>
            <person name="Jhangiani S.N."/>
            <person name="Johnson B."/>
            <person name="Johnson Q."/>
            <person name="Joshi V."/>
            <person name="Kalu J.B."/>
            <person name="Kam C."/>
            <person name="Kashfia A."/>
            <person name="Keebler J."/>
            <person name="Kisamo H."/>
            <person name="Kovar C.L."/>
            <person name="Lago L.A."/>
            <person name="Lai C.-Y."/>
            <person name="Laidlaw J."/>
            <person name="Lara F."/>
            <person name="Le T.-K."/>
            <person name="Lee S.L."/>
            <person name="Legall F.H."/>
            <person name="Lemon S.J."/>
            <person name="Lewis L.R."/>
            <person name="Li B."/>
            <person name="Liu Y."/>
            <person name="Liu Y.-S."/>
            <person name="Lopez J."/>
            <person name="Lozado R.J."/>
            <person name="Lu J."/>
            <person name="Madu R.C."/>
            <person name="Maheshwari M."/>
            <person name="Maheshwari R."/>
            <person name="Malloy K."/>
            <person name="Martinez E."/>
            <person name="Mathew T."/>
            <person name="Mercado I.C."/>
            <person name="Mercado C."/>
            <person name="Meyer B."/>
            <person name="Montgomery K."/>
            <person name="Morgan M.B."/>
            <person name="Munidasa M."/>
            <person name="Nazareth L.V."/>
            <person name="Nelson J."/>
            <person name="Ng B.M."/>
            <person name="Nguyen N.B."/>
            <person name="Nguyen P.Q."/>
            <person name="Nguyen T."/>
            <person name="Obregon M."/>
            <person name="Okwuonu G.O."/>
            <person name="Onwere C.G."/>
            <person name="Orozco G."/>
            <person name="Parra A."/>
            <person name="Patel S."/>
            <person name="Patil S."/>
            <person name="Perez A."/>
            <person name="Perez Y."/>
            <person name="Pham C."/>
            <person name="Primus E.L."/>
            <person name="Pu L.-L."/>
            <person name="Puazo M."/>
            <person name="Qin X."/>
            <person name="Quiroz J.B."/>
            <person name="Reese J."/>
            <person name="Richards S."/>
            <person name="Rives C.M."/>
            <person name="Robberts R."/>
            <person name="Ruiz S.J."/>
            <person name="Ruiz M.J."/>
            <person name="Santibanez J."/>
            <person name="Schneider B.W."/>
            <person name="Sisson I."/>
            <person name="Smith M."/>
            <person name="Sodergren E."/>
            <person name="Song X.-Z."/>
            <person name="Song B.B."/>
            <person name="Summersgill H."/>
            <person name="Thelus R."/>
            <person name="Thornton R.D."/>
            <person name="Trejos Z.Y."/>
            <person name="Usmani K."/>
            <person name="Vattathil S."/>
            <person name="Villasana D."/>
            <person name="Walker D.L."/>
            <person name="Wang S."/>
            <person name="Wang K."/>
            <person name="White C.S."/>
            <person name="Williams A.C."/>
            <person name="Williamson J."/>
            <person name="Wilson K."/>
            <person name="Woghiren I.O."/>
            <person name="Woodworth J.R."/>
            <person name="Worley K.C."/>
            <person name="Wright R.A."/>
            <person name="Wu W."/>
            <person name="Young L."/>
            <person name="Zhang L."/>
            <person name="Zhang J."/>
            <person name="Zhu Y."/>
            <person name="Muzny D.M."/>
            <person name="Weinstock G."/>
            <person name="Gibbs R.A."/>
        </authorList>
    </citation>
    <scope>NUCLEOTIDE SEQUENCE [LARGE SCALE GENOMIC DNA]</scope>
    <source>
        <strain evidence="7">LSR1</strain>
    </source>
</reference>
<keyword evidence="4" id="KW-0505">Motor protein</keyword>
<dbReference type="InterPro" id="IPR027417">
    <property type="entry name" value="P-loop_NTPase"/>
</dbReference>
<accession>A0A8R2JX84</accession>
<dbReference type="GO" id="GO:0016020">
    <property type="term" value="C:membrane"/>
    <property type="evidence" value="ECO:0007669"/>
    <property type="project" value="TreeGrafter"/>
</dbReference>
<dbReference type="KEGG" id="api:115035008"/>
<dbReference type="PANTHER" id="PTHR13140:SF706">
    <property type="entry name" value="DILUTE CLASS UNCONVENTIONAL MYOSIN, ISOFORM C"/>
    <property type="match status" value="1"/>
</dbReference>
<keyword evidence="2" id="KW-0067">ATP-binding</keyword>
<dbReference type="RefSeq" id="XP_029348505.1">
    <property type="nucleotide sequence ID" value="XM_029492645.1"/>
</dbReference>
<proteinExistence type="inferred from homology"/>
<dbReference type="GO" id="GO:0000146">
    <property type="term" value="F:microfilament motor activity"/>
    <property type="evidence" value="ECO:0007669"/>
    <property type="project" value="TreeGrafter"/>
</dbReference>
<evidence type="ECO:0000256" key="2">
    <source>
        <dbReference type="ARBA" id="ARBA00022840"/>
    </source>
</evidence>
<dbReference type="AlphaFoldDB" id="A0A8R2JX84"/>
<evidence type="ECO:0000313" key="7">
    <source>
        <dbReference type="Proteomes" id="UP000007819"/>
    </source>
</evidence>
<dbReference type="GO" id="GO:0016459">
    <property type="term" value="C:myosin complex"/>
    <property type="evidence" value="ECO:0007669"/>
    <property type="project" value="UniProtKB-KW"/>
</dbReference>
<feature type="domain" description="Myosin motor" evidence="5">
    <location>
        <begin position="1"/>
        <end position="71"/>
    </location>
</feature>
<evidence type="ECO:0000256" key="1">
    <source>
        <dbReference type="ARBA" id="ARBA00022741"/>
    </source>
</evidence>
<reference evidence="6" key="2">
    <citation type="submission" date="2022-06" db="UniProtKB">
        <authorList>
            <consortium name="EnsemblMetazoa"/>
        </authorList>
    </citation>
    <scope>IDENTIFICATION</scope>
</reference>
<name>A0A8R2JX84_ACYPI</name>
<sequence length="71" mass="8587">MLKLNSFEHFCINNANEKLQQQFNLHVFKLEKEEYQNEGIEWKLIDFYDNQPVINLIESRLGILIFLMKNV</sequence>
<dbReference type="SUPFAM" id="SSF52540">
    <property type="entry name" value="P-loop containing nucleoside triphosphate hydrolases"/>
    <property type="match status" value="1"/>
</dbReference>